<reference evidence="6" key="1">
    <citation type="submission" date="2019-08" db="EMBL/GenBank/DDBJ databases">
        <title>Limnoglobus roseus gen. nov., sp. nov., a novel freshwater planctomycete with a giant genome from the family Gemmataceae.</title>
        <authorList>
            <person name="Kulichevskaya I.S."/>
            <person name="Naumoff D.G."/>
            <person name="Miroshnikov K."/>
            <person name="Ivanova A."/>
            <person name="Philippov D.A."/>
            <person name="Hakobyan A."/>
            <person name="Rijpstra I.C."/>
            <person name="Sinninghe Damste J.S."/>
            <person name="Liesack W."/>
            <person name="Dedysh S.N."/>
        </authorList>
    </citation>
    <scope>NUCLEOTIDE SEQUENCE [LARGE SCALE GENOMIC DNA]</scope>
    <source>
        <strain evidence="6">PX52</strain>
    </source>
</reference>
<evidence type="ECO:0000256" key="3">
    <source>
        <dbReference type="PROSITE-ProRule" id="PRU00169"/>
    </source>
</evidence>
<sequence length="139" mass="15190">MARPHGHTPRPLSILVVDDLPDAANSMAECLVLHGHRAVAVYGGEEALVHVAAHSTDVVLMDITMPGMDGFELAERVYKQSLRRRPFLVAVTARTSDADRQHGREVGFDMYLTKPIEPDLVSDMLDRIALMLGPASHPG</sequence>
<dbReference type="PANTHER" id="PTHR45339:SF1">
    <property type="entry name" value="HYBRID SIGNAL TRANSDUCTION HISTIDINE KINASE J"/>
    <property type="match status" value="1"/>
</dbReference>
<evidence type="ECO:0000256" key="2">
    <source>
        <dbReference type="ARBA" id="ARBA00023012"/>
    </source>
</evidence>
<dbReference type="PANTHER" id="PTHR45339">
    <property type="entry name" value="HYBRID SIGNAL TRANSDUCTION HISTIDINE KINASE J"/>
    <property type="match status" value="1"/>
</dbReference>
<dbReference type="SMART" id="SM00448">
    <property type="entry name" value="REC"/>
    <property type="match status" value="1"/>
</dbReference>
<organism evidence="5 6">
    <name type="scientific">Limnoglobus roseus</name>
    <dbReference type="NCBI Taxonomy" id="2598579"/>
    <lineage>
        <taxon>Bacteria</taxon>
        <taxon>Pseudomonadati</taxon>
        <taxon>Planctomycetota</taxon>
        <taxon>Planctomycetia</taxon>
        <taxon>Gemmatales</taxon>
        <taxon>Gemmataceae</taxon>
        <taxon>Limnoglobus</taxon>
    </lineage>
</organism>
<dbReference type="PROSITE" id="PS50110">
    <property type="entry name" value="RESPONSE_REGULATORY"/>
    <property type="match status" value="1"/>
</dbReference>
<evidence type="ECO:0000256" key="1">
    <source>
        <dbReference type="ARBA" id="ARBA00022553"/>
    </source>
</evidence>
<keyword evidence="2" id="KW-0902">Two-component regulatory system</keyword>
<dbReference type="InterPro" id="IPR011006">
    <property type="entry name" value="CheY-like_superfamily"/>
</dbReference>
<accession>A0A5C1ADU4</accession>
<dbReference type="RefSeq" id="WP_149110067.1">
    <property type="nucleotide sequence ID" value="NZ_CP042425.1"/>
</dbReference>
<dbReference type="InterPro" id="IPR001789">
    <property type="entry name" value="Sig_transdc_resp-reg_receiver"/>
</dbReference>
<evidence type="ECO:0000313" key="5">
    <source>
        <dbReference type="EMBL" id="QEL15238.1"/>
    </source>
</evidence>
<name>A0A5C1ADU4_9BACT</name>
<protein>
    <submittedName>
        <fullName evidence="5">Response regulator</fullName>
    </submittedName>
</protein>
<dbReference type="SUPFAM" id="SSF52172">
    <property type="entry name" value="CheY-like"/>
    <property type="match status" value="1"/>
</dbReference>
<gene>
    <name evidence="5" type="ORF">PX52LOC_02153</name>
</gene>
<dbReference type="KEGG" id="lrs:PX52LOC_02153"/>
<evidence type="ECO:0000313" key="6">
    <source>
        <dbReference type="Proteomes" id="UP000324974"/>
    </source>
</evidence>
<dbReference type="EMBL" id="CP042425">
    <property type="protein sequence ID" value="QEL15238.1"/>
    <property type="molecule type" value="Genomic_DNA"/>
</dbReference>
<proteinExistence type="predicted"/>
<dbReference type="Proteomes" id="UP000324974">
    <property type="component" value="Chromosome"/>
</dbReference>
<keyword evidence="1 3" id="KW-0597">Phosphoprotein</keyword>
<dbReference type="OrthoDB" id="9809318at2"/>
<evidence type="ECO:0000259" key="4">
    <source>
        <dbReference type="PROSITE" id="PS50110"/>
    </source>
</evidence>
<feature type="domain" description="Response regulatory" evidence="4">
    <location>
        <begin position="13"/>
        <end position="129"/>
    </location>
</feature>
<dbReference type="Pfam" id="PF00072">
    <property type="entry name" value="Response_reg"/>
    <property type="match status" value="1"/>
</dbReference>
<keyword evidence="6" id="KW-1185">Reference proteome</keyword>
<dbReference type="Gene3D" id="3.40.50.2300">
    <property type="match status" value="1"/>
</dbReference>
<dbReference type="AlphaFoldDB" id="A0A5C1ADU4"/>
<feature type="modified residue" description="4-aspartylphosphate" evidence="3">
    <location>
        <position position="62"/>
    </location>
</feature>
<dbReference type="GO" id="GO:0000160">
    <property type="term" value="P:phosphorelay signal transduction system"/>
    <property type="evidence" value="ECO:0007669"/>
    <property type="project" value="UniProtKB-KW"/>
</dbReference>